<sequence length="53" mass="6636">ISIQLALQANIRKTWLIVIIWWLLSIWPFFHWFHWFYTSFGDIPFPGIDWMPW</sequence>
<proteinExistence type="predicted"/>
<dbReference type="EMBL" id="LAZR01052304">
    <property type="protein sequence ID" value="KKK83263.1"/>
    <property type="molecule type" value="Genomic_DNA"/>
</dbReference>
<keyword evidence="1" id="KW-0812">Transmembrane</keyword>
<name>A0A0F8YPA4_9ZZZZ</name>
<comment type="caution">
    <text evidence="2">The sequence shown here is derived from an EMBL/GenBank/DDBJ whole genome shotgun (WGS) entry which is preliminary data.</text>
</comment>
<keyword evidence="1" id="KW-1133">Transmembrane helix</keyword>
<reference evidence="2" key="1">
    <citation type="journal article" date="2015" name="Nature">
        <title>Complex archaea that bridge the gap between prokaryotes and eukaryotes.</title>
        <authorList>
            <person name="Spang A."/>
            <person name="Saw J.H."/>
            <person name="Jorgensen S.L."/>
            <person name="Zaremba-Niedzwiedzka K."/>
            <person name="Martijn J."/>
            <person name="Lind A.E."/>
            <person name="van Eijk R."/>
            <person name="Schleper C."/>
            <person name="Guy L."/>
            <person name="Ettema T.J."/>
        </authorList>
    </citation>
    <scope>NUCLEOTIDE SEQUENCE</scope>
</reference>
<dbReference type="AlphaFoldDB" id="A0A0F8YPA4"/>
<gene>
    <name evidence="2" type="ORF">LCGC14_2795130</name>
</gene>
<evidence type="ECO:0000256" key="1">
    <source>
        <dbReference type="SAM" id="Phobius"/>
    </source>
</evidence>
<feature type="non-terminal residue" evidence="2">
    <location>
        <position position="1"/>
    </location>
</feature>
<organism evidence="2">
    <name type="scientific">marine sediment metagenome</name>
    <dbReference type="NCBI Taxonomy" id="412755"/>
    <lineage>
        <taxon>unclassified sequences</taxon>
        <taxon>metagenomes</taxon>
        <taxon>ecological metagenomes</taxon>
    </lineage>
</organism>
<evidence type="ECO:0000313" key="2">
    <source>
        <dbReference type="EMBL" id="KKK83263.1"/>
    </source>
</evidence>
<protein>
    <submittedName>
        <fullName evidence="2">Uncharacterized protein</fullName>
    </submittedName>
</protein>
<accession>A0A0F8YPA4</accession>
<feature type="transmembrane region" description="Helical" evidence="1">
    <location>
        <begin position="15"/>
        <end position="37"/>
    </location>
</feature>
<keyword evidence="1" id="KW-0472">Membrane</keyword>